<dbReference type="SMART" id="SM00563">
    <property type="entry name" value="PlsC"/>
    <property type="match status" value="1"/>
</dbReference>
<evidence type="ECO:0000256" key="1">
    <source>
        <dbReference type="ARBA" id="ARBA00004184"/>
    </source>
</evidence>
<dbReference type="GO" id="GO:0031966">
    <property type="term" value="C:mitochondrial membrane"/>
    <property type="evidence" value="ECO:0007669"/>
    <property type="project" value="TreeGrafter"/>
</dbReference>
<dbReference type="GO" id="GO:0019432">
    <property type="term" value="P:triglyceride biosynthetic process"/>
    <property type="evidence" value="ECO:0007669"/>
    <property type="project" value="TreeGrafter"/>
</dbReference>
<feature type="domain" description="Phospholipid/glycerol acyltransferase" evidence="2">
    <location>
        <begin position="186"/>
        <end position="318"/>
    </location>
</feature>
<name>A0A3B0V8S3_9ZZZZ</name>
<dbReference type="GO" id="GO:0006072">
    <property type="term" value="P:glycerol-3-phosphate metabolic process"/>
    <property type="evidence" value="ECO:0007669"/>
    <property type="project" value="TreeGrafter"/>
</dbReference>
<sequence>MQDKYNNKTKYKPILPSHDEWPIVKLSKNMQGFIQKVSNDSFEKIKRIKNSNQKLIEELERTRYREKLRVQKMPWSVDPDDDYEFWKNVKKQLVGSSGNSPESSENSNHILKSITDRYANEIASTFKPSSHKFARKVTNFGFARLLNAAHSGRFSGLFRARHTLRDKIRIRGSIDHIRELSKKGTVIMVPTHFSNLDSMLIGWVIQELGLPPFIYGAGLNLFNIKLFAYFMNSLGAYKVDRRKKNLIYLETLKSYSDLAIQEGCHSLFFPGGTRSRSGAIETELKRGLLSTAIQAQLANFKKNKAQKIFIVPVVFNYNFVLEAPSLIDHFLKQKGQERYYTENDEYSTSYKISKFLFKFFTKQSDISVSIGKPMDLFGNYVDDTGHSIGQNGRHIATKDYFLKGGKFIEDPQRDDEYTRTLSKRIVEEFHINNEVLPSHLIAYVGFKLLRNKFPDLDLFNFLRLPEDELLLDYGEFSVEINKYKKVIFQFEKEGKILTSPGLAKTTNELIEQGLSNLGIFHTNLPLIRNDQGDIETESLSLLYFYHNRLKNYNFEEYVS</sequence>
<proteinExistence type="predicted"/>
<evidence type="ECO:0000259" key="2">
    <source>
        <dbReference type="SMART" id="SM00563"/>
    </source>
</evidence>
<keyword evidence="3" id="KW-0808">Transferase</keyword>
<evidence type="ECO:0000313" key="3">
    <source>
        <dbReference type="EMBL" id="VAW28386.1"/>
    </source>
</evidence>
<reference evidence="3" key="1">
    <citation type="submission" date="2018-06" db="EMBL/GenBank/DDBJ databases">
        <authorList>
            <person name="Zhirakovskaya E."/>
        </authorList>
    </citation>
    <scope>NUCLEOTIDE SEQUENCE</scope>
</reference>
<dbReference type="PANTHER" id="PTHR12563:SF17">
    <property type="entry name" value="DIHYDROXYACETONE PHOSPHATE ACYLTRANSFERASE"/>
    <property type="match status" value="1"/>
</dbReference>
<dbReference type="GO" id="GO:0012505">
    <property type="term" value="C:endomembrane system"/>
    <property type="evidence" value="ECO:0007669"/>
    <property type="project" value="UniProtKB-SubCell"/>
</dbReference>
<dbReference type="EMBL" id="UOES01000394">
    <property type="protein sequence ID" value="VAW28386.1"/>
    <property type="molecule type" value="Genomic_DNA"/>
</dbReference>
<dbReference type="GO" id="GO:0006631">
    <property type="term" value="P:fatty acid metabolic process"/>
    <property type="evidence" value="ECO:0007669"/>
    <property type="project" value="TreeGrafter"/>
</dbReference>
<dbReference type="InterPro" id="IPR022284">
    <property type="entry name" value="GPAT/DHAPAT"/>
</dbReference>
<protein>
    <submittedName>
        <fullName evidence="3">Glycerol-3-phosphate acyltransferase</fullName>
        <ecNumber evidence="3">2.3.1.15</ecNumber>
    </submittedName>
</protein>
<dbReference type="AlphaFoldDB" id="A0A3B0V8S3"/>
<gene>
    <name evidence="3" type="ORF">MNBD_BACTEROID06-432</name>
</gene>
<dbReference type="EC" id="2.3.1.15" evidence="3"/>
<dbReference type="SUPFAM" id="SSF69593">
    <property type="entry name" value="Glycerol-3-phosphate (1)-acyltransferase"/>
    <property type="match status" value="1"/>
</dbReference>
<accession>A0A3B0V8S3</accession>
<dbReference type="Pfam" id="PF01553">
    <property type="entry name" value="Acyltransferase"/>
    <property type="match status" value="1"/>
</dbReference>
<dbReference type="InterPro" id="IPR002123">
    <property type="entry name" value="Plipid/glycerol_acylTrfase"/>
</dbReference>
<dbReference type="PANTHER" id="PTHR12563">
    <property type="entry name" value="GLYCEROL-3-PHOSPHATE ACYLTRANSFERASE"/>
    <property type="match status" value="1"/>
</dbReference>
<dbReference type="GO" id="GO:0008654">
    <property type="term" value="P:phospholipid biosynthetic process"/>
    <property type="evidence" value="ECO:0007669"/>
    <property type="project" value="TreeGrafter"/>
</dbReference>
<organism evidence="3">
    <name type="scientific">hydrothermal vent metagenome</name>
    <dbReference type="NCBI Taxonomy" id="652676"/>
    <lineage>
        <taxon>unclassified sequences</taxon>
        <taxon>metagenomes</taxon>
        <taxon>ecological metagenomes</taxon>
    </lineage>
</organism>
<comment type="subcellular location">
    <subcellularLocation>
        <location evidence="1">Endomembrane system</location>
        <topology evidence="1">Peripheral membrane protein</topology>
    </subcellularLocation>
</comment>
<dbReference type="GO" id="GO:0004366">
    <property type="term" value="F:glycerol-3-phosphate O-acyltransferase activity"/>
    <property type="evidence" value="ECO:0007669"/>
    <property type="project" value="UniProtKB-EC"/>
</dbReference>
<keyword evidence="3" id="KW-0012">Acyltransferase</keyword>